<protein>
    <submittedName>
        <fullName evidence="3">Uncharacterized protein</fullName>
    </submittedName>
</protein>
<name>A0A814XV40_9BILA</name>
<proteinExistence type="predicted"/>
<dbReference type="Proteomes" id="UP000663870">
    <property type="component" value="Unassembled WGS sequence"/>
</dbReference>
<accession>A0A814XV40</accession>
<evidence type="ECO:0000256" key="1">
    <source>
        <dbReference type="SAM" id="MobiDB-lite"/>
    </source>
</evidence>
<evidence type="ECO:0000313" key="4">
    <source>
        <dbReference type="Proteomes" id="UP000663870"/>
    </source>
</evidence>
<evidence type="ECO:0000313" key="3">
    <source>
        <dbReference type="EMBL" id="CAF1220804.1"/>
    </source>
</evidence>
<dbReference type="Proteomes" id="UP000663854">
    <property type="component" value="Unassembled WGS sequence"/>
</dbReference>
<keyword evidence="4" id="KW-1185">Reference proteome</keyword>
<feature type="compositionally biased region" description="Low complexity" evidence="1">
    <location>
        <begin position="127"/>
        <end position="138"/>
    </location>
</feature>
<feature type="region of interest" description="Disordered" evidence="1">
    <location>
        <begin position="104"/>
        <end position="163"/>
    </location>
</feature>
<organism evidence="3 4">
    <name type="scientific">Rotaria sordida</name>
    <dbReference type="NCBI Taxonomy" id="392033"/>
    <lineage>
        <taxon>Eukaryota</taxon>
        <taxon>Metazoa</taxon>
        <taxon>Spiralia</taxon>
        <taxon>Gnathifera</taxon>
        <taxon>Rotifera</taxon>
        <taxon>Eurotatoria</taxon>
        <taxon>Bdelloidea</taxon>
        <taxon>Philodinida</taxon>
        <taxon>Philodinidae</taxon>
        <taxon>Rotaria</taxon>
    </lineage>
</organism>
<dbReference type="AlphaFoldDB" id="A0A814XV40"/>
<gene>
    <name evidence="3" type="ORF">JXQ802_LOCUS25432</name>
    <name evidence="2" type="ORF">PYM288_LOCUS17329</name>
</gene>
<reference evidence="3" key="1">
    <citation type="submission" date="2021-02" db="EMBL/GenBank/DDBJ databases">
        <authorList>
            <person name="Nowell W R."/>
        </authorList>
    </citation>
    <scope>NUCLEOTIDE SEQUENCE</scope>
</reference>
<comment type="caution">
    <text evidence="3">The sequence shown here is derived from an EMBL/GenBank/DDBJ whole genome shotgun (WGS) entry which is preliminary data.</text>
</comment>
<dbReference type="EMBL" id="CAJNOL010000858">
    <property type="protein sequence ID" value="CAF1220804.1"/>
    <property type="molecule type" value="Genomic_DNA"/>
</dbReference>
<sequence>MYTSNNQQTLKTRIQDAQGCWHELISPTQRRRISRQQQKINNNNNNNNNNTNHMEQDVILTNGDNYDSEGKKQVRIQTCSENNNNQQEIRLGNKRKHQELNKDDINFNRSFSQLSISQRNSKKKKTTTTTTRNNQSNNELSNIVSDNNKQQNKKEEEEDEENNESLLNNYIQRFKPQYLKVPDQIFERMSSNAILNGDKIVQCLDTNEKLHFVRQMTEVTNHLQYIDLQRHLWQDYFNLNTIEKRQKTIQHQLKRTINELQQYLIKLEQNAQRCQPSFDSNILSHAINECVKKDSNDRHLITKFYQLQPTEEQIQLAKQIWQTIASILKTKAQEEIIRKRIFLRRLPSAYDKTINRSMDYVQPMLSNQVLDKDRRASLISSYSKTITQYKFDLMTLNLDTIQNIIRGHQQLLLDLQNKLAPCCSELLIQAIENRRQTMEKHHELYLKHKLHTFFDEAPTTLNK</sequence>
<feature type="compositionally biased region" description="Polar residues" evidence="1">
    <location>
        <begin position="107"/>
        <end position="117"/>
    </location>
</feature>
<evidence type="ECO:0000313" key="2">
    <source>
        <dbReference type="EMBL" id="CAF1054716.1"/>
    </source>
</evidence>
<dbReference type="EMBL" id="CAJNOH010000485">
    <property type="protein sequence ID" value="CAF1054716.1"/>
    <property type="molecule type" value="Genomic_DNA"/>
</dbReference>